<keyword evidence="3" id="KW-1185">Reference proteome</keyword>
<accession>A0ABP7RDY4</accession>
<organism evidence="2 3">
    <name type="scientific">Allokutzneria multivorans</name>
    <dbReference type="NCBI Taxonomy" id="1142134"/>
    <lineage>
        <taxon>Bacteria</taxon>
        <taxon>Bacillati</taxon>
        <taxon>Actinomycetota</taxon>
        <taxon>Actinomycetes</taxon>
        <taxon>Pseudonocardiales</taxon>
        <taxon>Pseudonocardiaceae</taxon>
        <taxon>Allokutzneria</taxon>
    </lineage>
</organism>
<gene>
    <name evidence="2" type="ORF">GCM10022247_15090</name>
</gene>
<feature type="transmembrane region" description="Helical" evidence="1">
    <location>
        <begin position="330"/>
        <end position="347"/>
    </location>
</feature>
<feature type="transmembrane region" description="Helical" evidence="1">
    <location>
        <begin position="256"/>
        <end position="273"/>
    </location>
</feature>
<sequence>MAARARSAALPASWRRPAAHAAWVLLLSGWAVARIGRFGFHPTDQGFTLALSWRLLHGEVPHRDAVSARPLASALLHTLDFAVPGPLFLTSAMIAMVQLVVATIALATLVTGRSVLSWGPLGTGLVAAAALVNLHTFPLMAWHTIDGIFLVACGWWALRAGLRSGAALPRYGGLFLVGMAAFTKQSFVFAAALTLTYLLARHSLSFLDFLWTSAFPLAYMGFVSLAGGFTAMVEQLGGASGAWPRRAFTVWESPEAATTMLWLAACTAALVLLRRKEIATFPAVFAAALALLVVLQGDMLRAGDWGMVLLWALVFAVVARWALDERAPHGAVAVLALAAMSALSWGYDSPTLLGGSLVLSVLWSLTPELPRCSLRPVAGLAVAAVVLLGTSKLVADAHDASPYRDQPQQELTASLGLIAPALNGLRTTPSTYRYVAQIAECVRAHPAGRVAVLPDNAFAYPALGLRNPFPLDWPLPLELVGDARERMLATVPKLNAQGDYLVLFQETGYTDLEARISAGLNGQRITCGQFTGVWAPQPLATQ</sequence>
<keyword evidence="1" id="KW-0812">Transmembrane</keyword>
<feature type="transmembrane region" description="Helical" evidence="1">
    <location>
        <begin position="280"/>
        <end position="299"/>
    </location>
</feature>
<feature type="transmembrane region" description="Helical" evidence="1">
    <location>
        <begin position="305"/>
        <end position="323"/>
    </location>
</feature>
<dbReference type="EMBL" id="BAABAL010000005">
    <property type="protein sequence ID" value="GAA3996119.1"/>
    <property type="molecule type" value="Genomic_DNA"/>
</dbReference>
<evidence type="ECO:0008006" key="4">
    <source>
        <dbReference type="Google" id="ProtNLM"/>
    </source>
</evidence>
<evidence type="ECO:0000256" key="1">
    <source>
        <dbReference type="SAM" id="Phobius"/>
    </source>
</evidence>
<keyword evidence="1" id="KW-1133">Transmembrane helix</keyword>
<dbReference type="Proteomes" id="UP001501747">
    <property type="component" value="Unassembled WGS sequence"/>
</dbReference>
<reference evidence="3" key="1">
    <citation type="journal article" date="2019" name="Int. J. Syst. Evol. Microbiol.">
        <title>The Global Catalogue of Microorganisms (GCM) 10K type strain sequencing project: providing services to taxonomists for standard genome sequencing and annotation.</title>
        <authorList>
            <consortium name="The Broad Institute Genomics Platform"/>
            <consortium name="The Broad Institute Genome Sequencing Center for Infectious Disease"/>
            <person name="Wu L."/>
            <person name="Ma J."/>
        </authorList>
    </citation>
    <scope>NUCLEOTIDE SEQUENCE [LARGE SCALE GENOMIC DNA]</scope>
    <source>
        <strain evidence="3">JCM 17342</strain>
    </source>
</reference>
<protein>
    <recommendedName>
        <fullName evidence="4">Glycosyltransferase RgtA/B/C/D-like domain-containing protein</fullName>
    </recommendedName>
</protein>
<evidence type="ECO:0000313" key="3">
    <source>
        <dbReference type="Proteomes" id="UP001501747"/>
    </source>
</evidence>
<keyword evidence="1" id="KW-0472">Membrane</keyword>
<feature type="transmembrane region" description="Helical" evidence="1">
    <location>
        <begin position="174"/>
        <end position="200"/>
    </location>
</feature>
<feature type="transmembrane region" description="Helical" evidence="1">
    <location>
        <begin position="87"/>
        <end position="108"/>
    </location>
</feature>
<proteinExistence type="predicted"/>
<comment type="caution">
    <text evidence="2">The sequence shown here is derived from an EMBL/GenBank/DDBJ whole genome shotgun (WGS) entry which is preliminary data.</text>
</comment>
<evidence type="ECO:0000313" key="2">
    <source>
        <dbReference type="EMBL" id="GAA3996119.1"/>
    </source>
</evidence>
<feature type="transmembrane region" description="Helical" evidence="1">
    <location>
        <begin position="115"/>
        <end position="134"/>
    </location>
</feature>
<name>A0ABP7RDY4_9PSEU</name>